<sequence>MARAVARVADATGLAERSGASLASIVQLVAAAGDQVRSIAAAAEEQSSTTEAINQSVGDINTLAADAADTTVPIRRSQSGSWQN</sequence>
<dbReference type="AlphaFoldDB" id="A0A1Q8QB01"/>
<proteinExistence type="predicted"/>
<dbReference type="Proteomes" id="UP000186102">
    <property type="component" value="Unassembled WGS sequence"/>
</dbReference>
<name>A0A1Q8QB01_9FIRM</name>
<dbReference type="EMBL" id="MLBF01000196">
    <property type="protein sequence ID" value="OLN24516.1"/>
    <property type="molecule type" value="Genomic_DNA"/>
</dbReference>
<evidence type="ECO:0000313" key="2">
    <source>
        <dbReference type="Proteomes" id="UP000186102"/>
    </source>
</evidence>
<dbReference type="Gene3D" id="1.10.287.950">
    <property type="entry name" value="Methyl-accepting chemotaxis protein"/>
    <property type="match status" value="1"/>
</dbReference>
<dbReference type="STRING" id="1888891.DSOL_5431"/>
<keyword evidence="2" id="KW-1185">Reference proteome</keyword>
<evidence type="ECO:0000313" key="1">
    <source>
        <dbReference type="EMBL" id="OLN24516.1"/>
    </source>
</evidence>
<reference evidence="1 2" key="1">
    <citation type="submission" date="2016-09" db="EMBL/GenBank/DDBJ databases">
        <title>Complete genome of Desulfosporosinus sp. OL.</title>
        <authorList>
            <person name="Mardanov A."/>
            <person name="Beletsky A."/>
            <person name="Panova A."/>
            <person name="Karnachuk O."/>
            <person name="Ravin N."/>
        </authorList>
    </citation>
    <scope>NUCLEOTIDE SEQUENCE [LARGE SCALE GENOMIC DNA]</scope>
    <source>
        <strain evidence="1 2">OL</strain>
    </source>
</reference>
<gene>
    <name evidence="1" type="ORF">DSOL_5431</name>
</gene>
<dbReference type="SUPFAM" id="SSF58104">
    <property type="entry name" value="Methyl-accepting chemotaxis protein (MCP) signaling domain"/>
    <property type="match status" value="1"/>
</dbReference>
<comment type="caution">
    <text evidence="1">The sequence shown here is derived from an EMBL/GenBank/DDBJ whole genome shotgun (WGS) entry which is preliminary data.</text>
</comment>
<accession>A0A1Q8QB01</accession>
<organism evidence="1 2">
    <name type="scientific">Desulfosporosinus metallidurans</name>
    <dbReference type="NCBI Taxonomy" id="1888891"/>
    <lineage>
        <taxon>Bacteria</taxon>
        <taxon>Bacillati</taxon>
        <taxon>Bacillota</taxon>
        <taxon>Clostridia</taxon>
        <taxon>Eubacteriales</taxon>
        <taxon>Desulfitobacteriaceae</taxon>
        <taxon>Desulfosporosinus</taxon>
    </lineage>
</organism>
<protein>
    <submittedName>
        <fullName evidence="1">Methyl-accepting chemotaxis protein</fullName>
    </submittedName>
</protein>